<accession>A0A2P6MDZ5</accession>
<proteinExistence type="predicted"/>
<name>A0A2P6MDZ5_ALKUR</name>
<keyword evidence="2" id="KW-1185">Reference proteome</keyword>
<reference evidence="1 2" key="1">
    <citation type="submission" date="2018-03" db="EMBL/GenBank/DDBJ databases">
        <title>Bacillus urumqiensis sp. nov., a moderately haloalkaliphilic bacterium isolated from a salt lake.</title>
        <authorList>
            <person name="Zhao B."/>
            <person name="Liao Z."/>
        </authorList>
    </citation>
    <scope>NUCLEOTIDE SEQUENCE [LARGE SCALE GENOMIC DNA]</scope>
    <source>
        <strain evidence="1 2">BZ-SZ-XJ18</strain>
    </source>
</reference>
<comment type="caution">
    <text evidence="1">The sequence shown here is derived from an EMBL/GenBank/DDBJ whole genome shotgun (WGS) entry which is preliminary data.</text>
</comment>
<evidence type="ECO:0000313" key="1">
    <source>
        <dbReference type="EMBL" id="PRO64502.1"/>
    </source>
</evidence>
<dbReference type="AlphaFoldDB" id="A0A2P6MDZ5"/>
<evidence type="ECO:0000313" key="2">
    <source>
        <dbReference type="Proteomes" id="UP000243650"/>
    </source>
</evidence>
<dbReference type="OrthoDB" id="9828030at2"/>
<dbReference type="EMBL" id="PVNS01000015">
    <property type="protein sequence ID" value="PRO64502.1"/>
    <property type="molecule type" value="Genomic_DNA"/>
</dbReference>
<dbReference type="PROSITE" id="PS51257">
    <property type="entry name" value="PROKAR_LIPOPROTEIN"/>
    <property type="match status" value="1"/>
</dbReference>
<dbReference type="Proteomes" id="UP000243650">
    <property type="component" value="Unassembled WGS sequence"/>
</dbReference>
<sequence>MKRSLIWTLPLVVAAGCSAENNTEQPADASASADGIEEEIPPSVDQTFQASVTESGEELVVEVLNGEYRPSADTDTYRLMAGGELDSLPVELEEGSFVEVTYDGQFEPGETPGISVRDVTEIDAPVMQAGVRELGPPLTAHVFDRSFLPEEGTSSYEVQPSEGTEELAVVDENGNSIPYDDLEPHFFFFEYEGSSETAGTPVITTNEVQLMDGLTFEARMTDLRDGPAHYIEILDGEPQPARNTSWYRIIESHQDYPVTVYDEEDQEITLDELEKADVVTVNFAGGFEDSEPQGMFVHEIHKREKPVFQATVEETGENVTISIPDGEYRPSEASTYHLTGSEQNLVVFDEAGEETTLDELEAGDTVEVTYEGRFEAGEPASIYAHTIEVKASE</sequence>
<organism evidence="1 2">
    <name type="scientific">Alkalicoccus urumqiensis</name>
    <name type="common">Bacillus urumqiensis</name>
    <dbReference type="NCBI Taxonomy" id="1548213"/>
    <lineage>
        <taxon>Bacteria</taxon>
        <taxon>Bacillati</taxon>
        <taxon>Bacillota</taxon>
        <taxon>Bacilli</taxon>
        <taxon>Bacillales</taxon>
        <taxon>Bacillaceae</taxon>
        <taxon>Alkalicoccus</taxon>
    </lineage>
</organism>
<protein>
    <recommendedName>
        <fullName evidence="3">DUF5666 domain-containing protein</fullName>
    </recommendedName>
</protein>
<dbReference type="RefSeq" id="WP_105960166.1">
    <property type="nucleotide sequence ID" value="NZ_PVNS01000015.1"/>
</dbReference>
<gene>
    <name evidence="1" type="ORF">C6I21_14340</name>
</gene>
<evidence type="ECO:0008006" key="3">
    <source>
        <dbReference type="Google" id="ProtNLM"/>
    </source>
</evidence>